<dbReference type="GO" id="GO:0005576">
    <property type="term" value="C:extracellular region"/>
    <property type="evidence" value="ECO:0007669"/>
    <property type="project" value="UniProtKB-SubCell"/>
</dbReference>
<dbReference type="AlphaFoldDB" id="A0A833VWR4"/>
<keyword evidence="3 5" id="KW-0964">Secreted</keyword>
<dbReference type="EMBL" id="WSZM01000517">
    <property type="protein sequence ID" value="KAF4031984.1"/>
    <property type="molecule type" value="Genomic_DNA"/>
</dbReference>
<dbReference type="InterPro" id="IPR031825">
    <property type="entry name" value="RXLR"/>
</dbReference>
<feature type="region of interest" description="Disordered" evidence="6">
    <location>
        <begin position="102"/>
        <end position="122"/>
    </location>
</feature>
<dbReference type="Pfam" id="PF16810">
    <property type="entry name" value="RXLR"/>
    <property type="match status" value="1"/>
</dbReference>
<comment type="caution">
    <text evidence="7">The sequence shown here is derived from an EMBL/GenBank/DDBJ whole genome shotgun (WGS) entry which is preliminary data.</text>
</comment>
<feature type="chain" id="PRO_5033097598" description="RxLR effector protein" evidence="5">
    <location>
        <begin position="21"/>
        <end position="122"/>
    </location>
</feature>
<evidence type="ECO:0000256" key="2">
    <source>
        <dbReference type="ARBA" id="ARBA00010400"/>
    </source>
</evidence>
<comment type="subcellular location">
    <subcellularLocation>
        <location evidence="1 5">Secreted</location>
    </subcellularLocation>
</comment>
<keyword evidence="9" id="KW-1185">Reference proteome</keyword>
<evidence type="ECO:0000256" key="6">
    <source>
        <dbReference type="SAM" id="MobiDB-lite"/>
    </source>
</evidence>
<evidence type="ECO:0000313" key="9">
    <source>
        <dbReference type="Proteomes" id="UP000602510"/>
    </source>
</evidence>
<dbReference type="OMA" id="NEAPEMV"/>
<dbReference type="Proteomes" id="UP000704712">
    <property type="component" value="Unassembled WGS sequence"/>
</dbReference>
<feature type="compositionally biased region" description="Basic residues" evidence="6">
    <location>
        <begin position="102"/>
        <end position="114"/>
    </location>
</feature>
<comment type="function">
    <text evidence="5">Effector that suppresses plant defense responses during pathogen infection.</text>
</comment>
<comment type="similarity">
    <text evidence="2 5">Belongs to the RxLR effector family.</text>
</comment>
<evidence type="ECO:0000313" key="7">
    <source>
        <dbReference type="EMBL" id="KAF4031984.1"/>
    </source>
</evidence>
<name>A0A833VWR4_PHYIN</name>
<protein>
    <recommendedName>
        <fullName evidence="5">RxLR effector protein</fullName>
    </recommendedName>
</protein>
<evidence type="ECO:0000256" key="5">
    <source>
        <dbReference type="RuleBase" id="RU367124"/>
    </source>
</evidence>
<keyword evidence="4 5" id="KW-0732">Signal</keyword>
<sequence>MRLAYFLAAVIATTLHVSSSALLTEKRPNQLTLENVKSPGVVETTNPDGERLLRRVSNADADEAKVDKEERSLKNWLSKQVPFTKGWKQARETEKVKKAAKAKQKRLNKMRHAQGKPEIYRA</sequence>
<dbReference type="EMBL" id="JAACNO010003188">
    <property type="protein sequence ID" value="KAF4128153.1"/>
    <property type="molecule type" value="Genomic_DNA"/>
</dbReference>
<organism evidence="7 9">
    <name type="scientific">Phytophthora infestans</name>
    <name type="common">Potato late blight agent</name>
    <name type="synonym">Botrytis infestans</name>
    <dbReference type="NCBI Taxonomy" id="4787"/>
    <lineage>
        <taxon>Eukaryota</taxon>
        <taxon>Sar</taxon>
        <taxon>Stramenopiles</taxon>
        <taxon>Oomycota</taxon>
        <taxon>Peronosporomycetes</taxon>
        <taxon>Peronosporales</taxon>
        <taxon>Peronosporaceae</taxon>
        <taxon>Phytophthora</taxon>
    </lineage>
</organism>
<feature type="signal peptide" evidence="5">
    <location>
        <begin position="1"/>
        <end position="20"/>
    </location>
</feature>
<evidence type="ECO:0000256" key="4">
    <source>
        <dbReference type="ARBA" id="ARBA00022729"/>
    </source>
</evidence>
<evidence type="ECO:0000256" key="3">
    <source>
        <dbReference type="ARBA" id="ARBA00022525"/>
    </source>
</evidence>
<proteinExistence type="inferred from homology"/>
<accession>A0A833VWR4</accession>
<reference evidence="7" key="1">
    <citation type="submission" date="2020-04" db="EMBL/GenBank/DDBJ databases">
        <title>Hybrid Assembly of Korean Phytophthora infestans isolates.</title>
        <authorList>
            <person name="Prokchorchik M."/>
            <person name="Lee Y."/>
            <person name="Seo J."/>
            <person name="Cho J.-H."/>
            <person name="Park Y.-E."/>
            <person name="Jang D.-C."/>
            <person name="Im J.-S."/>
            <person name="Choi J.-G."/>
            <person name="Park H.-J."/>
            <person name="Lee G.-B."/>
            <person name="Lee Y.-G."/>
            <person name="Hong S.-Y."/>
            <person name="Cho K."/>
            <person name="Sohn K.H."/>
        </authorList>
    </citation>
    <scope>NUCLEOTIDE SEQUENCE</scope>
    <source>
        <strain evidence="7">KR_1_A1</strain>
        <strain evidence="8">KR_2_A2</strain>
    </source>
</reference>
<evidence type="ECO:0000256" key="1">
    <source>
        <dbReference type="ARBA" id="ARBA00004613"/>
    </source>
</evidence>
<dbReference type="Proteomes" id="UP000602510">
    <property type="component" value="Unassembled WGS sequence"/>
</dbReference>
<evidence type="ECO:0000313" key="8">
    <source>
        <dbReference type="EMBL" id="KAF4128153.1"/>
    </source>
</evidence>
<comment type="domain">
    <text evidence="5">The RxLR-dEER motif acts to carry the protein into the host cell cytoplasm through binding to cell surface phosphatidylinositol-3-phosphate.</text>
</comment>
<gene>
    <name evidence="7" type="ORF">GN244_ATG16137</name>
    <name evidence="8" type="ORF">GN958_ATG22699</name>
</gene>